<evidence type="ECO:0000259" key="2">
    <source>
        <dbReference type="Pfam" id="PF15797"/>
    </source>
</evidence>
<accession>A0AAN9T5Q0</accession>
<evidence type="ECO:0000313" key="4">
    <source>
        <dbReference type="Proteomes" id="UP001367676"/>
    </source>
</evidence>
<dbReference type="EMBL" id="JBBCAQ010000037">
    <property type="protein sequence ID" value="KAK7574388.1"/>
    <property type="molecule type" value="Genomic_DNA"/>
</dbReference>
<evidence type="ECO:0000313" key="3">
    <source>
        <dbReference type="EMBL" id="KAK7574388.1"/>
    </source>
</evidence>
<feature type="region of interest" description="Disordered" evidence="1">
    <location>
        <begin position="131"/>
        <end position="185"/>
    </location>
</feature>
<comment type="caution">
    <text evidence="3">The sequence shown here is derived from an EMBL/GenBank/DDBJ whole genome shotgun (WGS) entry which is preliminary data.</text>
</comment>
<dbReference type="Proteomes" id="UP001367676">
    <property type="component" value="Unassembled WGS sequence"/>
</dbReference>
<name>A0AAN9T5Q0_9HEMI</name>
<organism evidence="3 4">
    <name type="scientific">Parthenolecanium corni</name>
    <dbReference type="NCBI Taxonomy" id="536013"/>
    <lineage>
        <taxon>Eukaryota</taxon>
        <taxon>Metazoa</taxon>
        <taxon>Ecdysozoa</taxon>
        <taxon>Arthropoda</taxon>
        <taxon>Hexapoda</taxon>
        <taxon>Insecta</taxon>
        <taxon>Pterygota</taxon>
        <taxon>Neoptera</taxon>
        <taxon>Paraneoptera</taxon>
        <taxon>Hemiptera</taxon>
        <taxon>Sternorrhyncha</taxon>
        <taxon>Coccoidea</taxon>
        <taxon>Coccidae</taxon>
        <taxon>Parthenolecanium</taxon>
    </lineage>
</organism>
<feature type="domain" description="DUF4706" evidence="2">
    <location>
        <begin position="11"/>
        <end position="75"/>
    </location>
</feature>
<proteinExistence type="predicted"/>
<sequence>MTVDLEVTSKQYFSNLNSLAKKISVDIQSTQEAYQEFWHSLSREDQHQVIDESIICPSAVIKYANLPSPVIKDNPNVHSWFTKSQLDLFNQNQSNLERPSTHNAASETTNKLEQSKSVTYIQTVVTNRENEISGDKLNTGKVPKSSAVLKPKIPPPPPPSKNRTASAEVESDDGSMMVSNATDIPRTGFDFLDNW</sequence>
<dbReference type="PANTHER" id="PTHR34394:SF1">
    <property type="entry name" value="SIMILAR TO RIKEN CDNA 2310022B05"/>
    <property type="match status" value="1"/>
</dbReference>
<evidence type="ECO:0000256" key="1">
    <source>
        <dbReference type="SAM" id="MobiDB-lite"/>
    </source>
</evidence>
<dbReference type="AlphaFoldDB" id="A0AAN9T5Q0"/>
<protein>
    <recommendedName>
        <fullName evidence="2">DUF4706 domain-containing protein</fullName>
    </recommendedName>
</protein>
<dbReference type="Pfam" id="PF15797">
    <property type="entry name" value="DUF4706"/>
    <property type="match status" value="1"/>
</dbReference>
<dbReference type="PANTHER" id="PTHR34394">
    <property type="entry name" value="SIMILAR TO RIKEN CDNA 2310022B05"/>
    <property type="match status" value="1"/>
</dbReference>
<reference evidence="3 4" key="1">
    <citation type="submission" date="2024-03" db="EMBL/GenBank/DDBJ databases">
        <title>Adaptation during the transition from Ophiocordyceps entomopathogen to insect associate is accompanied by gene loss and intensified selection.</title>
        <authorList>
            <person name="Ward C.M."/>
            <person name="Onetto C.A."/>
            <person name="Borneman A.R."/>
        </authorList>
    </citation>
    <scope>NUCLEOTIDE SEQUENCE [LARGE SCALE GENOMIC DNA]</scope>
    <source>
        <strain evidence="3">AWRI1</strain>
        <tissue evidence="3">Single Adult Female</tissue>
    </source>
</reference>
<gene>
    <name evidence="3" type="ORF">V9T40_011579</name>
</gene>
<dbReference type="InterPro" id="IPR031600">
    <property type="entry name" value="DUF4706"/>
</dbReference>
<keyword evidence="4" id="KW-1185">Reference proteome</keyword>